<sequence length="166" mass="17834">MGERPGERAGGEGWGRGLGERAGGEGWGRGLGERDGGEGWGRGAETGGGCICKVLAEFQLEAESVPSQRRSSRFFLDRVCGASVERLWSVCGASVERLWSVCGASVERLWRAPVAVSLMEKHILSFLSTHVYEGALRRENSLSEQESLDTLSVGMWTESGNVGRGS</sequence>
<gene>
    <name evidence="2" type="ORF">KC01_LOCUS42627</name>
</gene>
<evidence type="ECO:0000256" key="1">
    <source>
        <dbReference type="SAM" id="MobiDB-lite"/>
    </source>
</evidence>
<evidence type="ECO:0000313" key="3">
    <source>
        <dbReference type="Proteomes" id="UP001497482"/>
    </source>
</evidence>
<dbReference type="Proteomes" id="UP001497482">
    <property type="component" value="Chromosome 9"/>
</dbReference>
<keyword evidence="3" id="KW-1185">Reference proteome</keyword>
<proteinExistence type="predicted"/>
<dbReference type="AlphaFoldDB" id="A0AAV2MTQ4"/>
<reference evidence="2 3" key="1">
    <citation type="submission" date="2024-04" db="EMBL/GenBank/DDBJ databases">
        <authorList>
            <person name="Waldvogel A.-M."/>
            <person name="Schoenle A."/>
        </authorList>
    </citation>
    <scope>NUCLEOTIDE SEQUENCE [LARGE SCALE GENOMIC DNA]</scope>
</reference>
<accession>A0AAV2MTQ4</accession>
<dbReference type="EMBL" id="OZ035831">
    <property type="protein sequence ID" value="CAL1616931.1"/>
    <property type="molecule type" value="Genomic_DNA"/>
</dbReference>
<name>A0AAV2MTQ4_KNICA</name>
<feature type="compositionally biased region" description="Basic and acidic residues" evidence="1">
    <location>
        <begin position="1"/>
        <end position="10"/>
    </location>
</feature>
<feature type="region of interest" description="Disordered" evidence="1">
    <location>
        <begin position="1"/>
        <end position="42"/>
    </location>
</feature>
<evidence type="ECO:0000313" key="2">
    <source>
        <dbReference type="EMBL" id="CAL1616931.1"/>
    </source>
</evidence>
<organism evidence="2 3">
    <name type="scientific">Knipowitschia caucasica</name>
    <name type="common">Caucasian dwarf goby</name>
    <name type="synonym">Pomatoschistus caucasicus</name>
    <dbReference type="NCBI Taxonomy" id="637954"/>
    <lineage>
        <taxon>Eukaryota</taxon>
        <taxon>Metazoa</taxon>
        <taxon>Chordata</taxon>
        <taxon>Craniata</taxon>
        <taxon>Vertebrata</taxon>
        <taxon>Euteleostomi</taxon>
        <taxon>Actinopterygii</taxon>
        <taxon>Neopterygii</taxon>
        <taxon>Teleostei</taxon>
        <taxon>Neoteleostei</taxon>
        <taxon>Acanthomorphata</taxon>
        <taxon>Gobiaria</taxon>
        <taxon>Gobiiformes</taxon>
        <taxon>Gobioidei</taxon>
        <taxon>Gobiidae</taxon>
        <taxon>Gobiinae</taxon>
        <taxon>Knipowitschia</taxon>
    </lineage>
</organism>
<protein>
    <submittedName>
        <fullName evidence="2">Uncharacterized protein</fullName>
    </submittedName>
</protein>